<dbReference type="AlphaFoldDB" id="A0A1G2N664"/>
<feature type="transmembrane region" description="Helical" evidence="1">
    <location>
        <begin position="12"/>
        <end position="33"/>
    </location>
</feature>
<feature type="domain" description="PKD" evidence="2">
    <location>
        <begin position="386"/>
        <end position="458"/>
    </location>
</feature>
<gene>
    <name evidence="3" type="ORF">A3B11_00800</name>
</gene>
<dbReference type="InterPro" id="IPR022409">
    <property type="entry name" value="PKD/Chitinase_dom"/>
</dbReference>
<evidence type="ECO:0000259" key="2">
    <source>
        <dbReference type="PROSITE" id="PS50093"/>
    </source>
</evidence>
<dbReference type="PROSITE" id="PS50093">
    <property type="entry name" value="PKD"/>
    <property type="match status" value="2"/>
</dbReference>
<feature type="domain" description="PKD" evidence="2">
    <location>
        <begin position="190"/>
        <end position="263"/>
    </location>
</feature>
<dbReference type="EMBL" id="MHRW01000001">
    <property type="protein sequence ID" value="OHA31570.1"/>
    <property type="molecule type" value="Genomic_DNA"/>
</dbReference>
<protein>
    <recommendedName>
        <fullName evidence="2">PKD domain-containing protein</fullName>
    </recommendedName>
</protein>
<keyword evidence="1" id="KW-0472">Membrane</keyword>
<organism evidence="3 4">
    <name type="scientific">Candidatus Taylorbacteria bacterium RIFCSPLOWO2_01_FULL_44_26</name>
    <dbReference type="NCBI Taxonomy" id="1802318"/>
    <lineage>
        <taxon>Bacteria</taxon>
        <taxon>Candidatus Tayloriibacteriota</taxon>
    </lineage>
</organism>
<dbReference type="Proteomes" id="UP000176365">
    <property type="component" value="Unassembled WGS sequence"/>
</dbReference>
<evidence type="ECO:0000313" key="3">
    <source>
        <dbReference type="EMBL" id="OHA31570.1"/>
    </source>
</evidence>
<reference evidence="3 4" key="1">
    <citation type="journal article" date="2016" name="Nat. Commun.">
        <title>Thousands of microbial genomes shed light on interconnected biogeochemical processes in an aquifer system.</title>
        <authorList>
            <person name="Anantharaman K."/>
            <person name="Brown C.T."/>
            <person name="Hug L.A."/>
            <person name="Sharon I."/>
            <person name="Castelle C.J."/>
            <person name="Probst A.J."/>
            <person name="Thomas B.C."/>
            <person name="Singh A."/>
            <person name="Wilkins M.J."/>
            <person name="Karaoz U."/>
            <person name="Brodie E.L."/>
            <person name="Williams K.H."/>
            <person name="Hubbard S.S."/>
            <person name="Banfield J.F."/>
        </authorList>
    </citation>
    <scope>NUCLEOTIDE SEQUENCE [LARGE SCALE GENOMIC DNA]</scope>
</reference>
<feature type="transmembrane region" description="Helical" evidence="1">
    <location>
        <begin position="503"/>
        <end position="521"/>
    </location>
</feature>
<name>A0A1G2N664_9BACT</name>
<proteinExistence type="predicted"/>
<comment type="caution">
    <text evidence="3">The sequence shown here is derived from an EMBL/GenBank/DDBJ whole genome shotgun (WGS) entry which is preliminary data.</text>
</comment>
<dbReference type="SMART" id="SM00089">
    <property type="entry name" value="PKD"/>
    <property type="match status" value="2"/>
</dbReference>
<evidence type="ECO:0000313" key="4">
    <source>
        <dbReference type="Proteomes" id="UP000176365"/>
    </source>
</evidence>
<dbReference type="InterPro" id="IPR035986">
    <property type="entry name" value="PKD_dom_sf"/>
</dbReference>
<accession>A0A1G2N664</accession>
<evidence type="ECO:0000256" key="1">
    <source>
        <dbReference type="SAM" id="Phobius"/>
    </source>
</evidence>
<dbReference type="InterPro" id="IPR000601">
    <property type="entry name" value="PKD_dom"/>
</dbReference>
<sequence length="526" mass="57533">MKNTLKSKAHKTHIAYFTIGVVFVLAASLFVAIPAQAQYDSYDYGYDSYSYDNSYDSYSYDNYDYDSYSYDSSYDYGYANDYDSYSYDTGYDSYGYDSGYDSYSYDDYDYGYDSYTYDNYNYDYGYDDYGYSSYNYDSGCGLNCGSYYGCTSNCGGYSRPVYYTPTYTYSRPVYSYQSTPVYTPAPTPALQASCYASPTSARIGDTVQWVASASGGAGSYSYSWNGTDSLSGSGSIISRSYSSIGQKTATVVVTSGSQSITRSCSNGVNIYQDTVYYPPYIPPYNPPQYYPNLSVSCSVNTTFAPIGTSVTWTAYAFGGNGSYTYNWTGTESLYGYAQSIYRSYNNVGQKYASVTVHSDGQTITRDCSNSLTVGARTIVYAAPKHLDIGCFADPTNLKVNQPVTWSAEVTGGSAPYTYSWSGSDGLSGNQRAVTKYYGTTGNKSAVVTITSADGKTGTRACSNAAIVKSGATTVVAKKPVTQAATSTIVASPVFAFPNIPWCWIAVFVIIILFITILYLLFNKSKI</sequence>
<keyword evidence="1" id="KW-1133">Transmembrane helix</keyword>
<dbReference type="SUPFAM" id="SSF49299">
    <property type="entry name" value="PKD domain"/>
    <property type="match status" value="2"/>
</dbReference>
<keyword evidence="1" id="KW-0812">Transmembrane</keyword>